<evidence type="ECO:0000313" key="2">
    <source>
        <dbReference type="EMBL" id="SSX33361.1"/>
    </source>
</evidence>
<dbReference type="InterPro" id="IPR006616">
    <property type="entry name" value="DM9_repeat"/>
</dbReference>
<proteinExistence type="predicted"/>
<name>A0A336LJP0_CULSO</name>
<reference evidence="2" key="2">
    <citation type="submission" date="2018-07" db="EMBL/GenBank/DDBJ databases">
        <authorList>
            <person name="Quirk P.G."/>
            <person name="Krulwich T.A."/>
        </authorList>
    </citation>
    <scope>NUCLEOTIDE SEQUENCE</scope>
</reference>
<dbReference type="PANTHER" id="PTHR31649">
    <property type="entry name" value="AGAP009604-PA"/>
    <property type="match status" value="1"/>
</dbReference>
<dbReference type="SMART" id="SM00696">
    <property type="entry name" value="DM9"/>
    <property type="match status" value="1"/>
</dbReference>
<dbReference type="VEuPathDB" id="VectorBase:CSON006342"/>
<organism evidence="1">
    <name type="scientific">Culicoides sonorensis</name>
    <name type="common">Biting midge</name>
    <dbReference type="NCBI Taxonomy" id="179676"/>
    <lineage>
        <taxon>Eukaryota</taxon>
        <taxon>Metazoa</taxon>
        <taxon>Ecdysozoa</taxon>
        <taxon>Arthropoda</taxon>
        <taxon>Hexapoda</taxon>
        <taxon>Insecta</taxon>
        <taxon>Pterygota</taxon>
        <taxon>Neoptera</taxon>
        <taxon>Endopterygota</taxon>
        <taxon>Diptera</taxon>
        <taxon>Nematocera</taxon>
        <taxon>Chironomoidea</taxon>
        <taxon>Ceratopogonidae</taxon>
        <taxon>Ceratopogoninae</taxon>
        <taxon>Culicoides</taxon>
        <taxon>Monoculicoides</taxon>
    </lineage>
</organism>
<dbReference type="EMBL" id="UFQT01002397">
    <property type="protein sequence ID" value="SSX33361.1"/>
    <property type="molecule type" value="Genomic_DNA"/>
</dbReference>
<dbReference type="PANTHER" id="PTHR31649:SF1">
    <property type="entry name" value="FARNESOIC ACID O-METHYL TRANSFERASE DOMAIN-CONTAINING PROTEIN"/>
    <property type="match status" value="1"/>
</dbReference>
<gene>
    <name evidence="1" type="primary">CSON006342</name>
</gene>
<dbReference type="EMBL" id="UFQS01002397">
    <property type="protein sequence ID" value="SSX13942.1"/>
    <property type="molecule type" value="Genomic_DNA"/>
</dbReference>
<dbReference type="AlphaFoldDB" id="A0A336LJP0"/>
<sequence>MREILSWKRLAISAIWIQGSTGSSMPETAVTLRKGESHSVIYIGSVLYEGNRVLAQVHPSKKAAILHLNGKDHMMHYYKLLCAPNTSWSKCKVGSKVPSNALPVKLGTSDVYIGRCQASDSKIYLGTINPNEGMNVDFYGETVKLDDFEILVSGESQEEVANDVIEEKIDDLSNGNPIDEITNNHTTFSSNYDQIDSDNGLEDFVELEVMCQKDKNDESPFIERELPVIETEEYGNSVEIVEIDDPETIMEVKDIVETEENKLEQEETLIKFDNNPYLLESVKETEENLI</sequence>
<protein>
    <submittedName>
        <fullName evidence="1">CSON006342 protein</fullName>
    </submittedName>
</protein>
<evidence type="ECO:0000313" key="1">
    <source>
        <dbReference type="EMBL" id="SSX13942.1"/>
    </source>
</evidence>
<accession>A0A336LJP0</accession>
<dbReference type="Pfam" id="PF11901">
    <property type="entry name" value="DM9"/>
    <property type="match status" value="1"/>
</dbReference>
<reference evidence="1" key="1">
    <citation type="submission" date="2018-04" db="EMBL/GenBank/DDBJ databases">
        <authorList>
            <person name="Go L.Y."/>
            <person name="Mitchell J.A."/>
        </authorList>
    </citation>
    <scope>NUCLEOTIDE SEQUENCE</scope>
    <source>
        <tissue evidence="1">Whole organism</tissue>
    </source>
</reference>